<accession>A0A0F8ZY89</accession>
<protein>
    <submittedName>
        <fullName evidence="1">Uncharacterized protein</fullName>
    </submittedName>
</protein>
<organism evidence="1">
    <name type="scientific">marine sediment metagenome</name>
    <dbReference type="NCBI Taxonomy" id="412755"/>
    <lineage>
        <taxon>unclassified sequences</taxon>
        <taxon>metagenomes</taxon>
        <taxon>ecological metagenomes</taxon>
    </lineage>
</organism>
<feature type="non-terminal residue" evidence="1">
    <location>
        <position position="101"/>
    </location>
</feature>
<proteinExistence type="predicted"/>
<dbReference type="AlphaFoldDB" id="A0A0F8ZY89"/>
<reference evidence="1" key="1">
    <citation type="journal article" date="2015" name="Nature">
        <title>Complex archaea that bridge the gap between prokaryotes and eukaryotes.</title>
        <authorList>
            <person name="Spang A."/>
            <person name="Saw J.H."/>
            <person name="Jorgensen S.L."/>
            <person name="Zaremba-Niedzwiedzka K."/>
            <person name="Martijn J."/>
            <person name="Lind A.E."/>
            <person name="van Eijk R."/>
            <person name="Schleper C."/>
            <person name="Guy L."/>
            <person name="Ettema T.J."/>
        </authorList>
    </citation>
    <scope>NUCLEOTIDE SEQUENCE</scope>
</reference>
<sequence length="101" mass="11712">MDDDGGSWVNWIIEEKCGLDRASDLTMKILEDHLEEILVDLADSYRFQIKRDPDRAEGYYASYALGYQVLALFLLENGAYVPDVVKEKVLDSTTLEYDKRW</sequence>
<comment type="caution">
    <text evidence="1">The sequence shown here is derived from an EMBL/GenBank/DDBJ whole genome shotgun (WGS) entry which is preliminary data.</text>
</comment>
<evidence type="ECO:0000313" key="1">
    <source>
        <dbReference type="EMBL" id="KKK98818.1"/>
    </source>
</evidence>
<gene>
    <name evidence="1" type="ORF">LCGC14_2638940</name>
</gene>
<dbReference type="EMBL" id="LAZR01045460">
    <property type="protein sequence ID" value="KKK98818.1"/>
    <property type="molecule type" value="Genomic_DNA"/>
</dbReference>
<name>A0A0F8ZY89_9ZZZZ</name>